<feature type="chain" id="PRO_5041959094" evidence="1">
    <location>
        <begin position="33"/>
        <end position="205"/>
    </location>
</feature>
<evidence type="ECO:0000313" key="2">
    <source>
        <dbReference type="EMBL" id="GFR42862.1"/>
    </source>
</evidence>
<reference evidence="2 3" key="1">
    <citation type="journal article" date="2021" name="Sci. Rep.">
        <title>Genome sequencing of the multicellular alga Astrephomene provides insights into convergent evolution of germ-soma differentiation.</title>
        <authorList>
            <person name="Yamashita S."/>
            <person name="Yamamoto K."/>
            <person name="Matsuzaki R."/>
            <person name="Suzuki S."/>
            <person name="Yamaguchi H."/>
            <person name="Hirooka S."/>
            <person name="Minakuchi Y."/>
            <person name="Miyagishima S."/>
            <person name="Kawachi M."/>
            <person name="Toyoda A."/>
            <person name="Nozaki H."/>
        </authorList>
    </citation>
    <scope>NUCLEOTIDE SEQUENCE [LARGE SCALE GENOMIC DNA]</scope>
    <source>
        <strain evidence="2 3">NIES-4017</strain>
    </source>
</reference>
<gene>
    <name evidence="2" type="ORF">Agub_g3853</name>
</gene>
<feature type="signal peptide" evidence="1">
    <location>
        <begin position="1"/>
        <end position="32"/>
    </location>
</feature>
<dbReference type="AlphaFoldDB" id="A0AAD3HJ97"/>
<organism evidence="2 3">
    <name type="scientific">Astrephomene gubernaculifera</name>
    <dbReference type="NCBI Taxonomy" id="47775"/>
    <lineage>
        <taxon>Eukaryota</taxon>
        <taxon>Viridiplantae</taxon>
        <taxon>Chlorophyta</taxon>
        <taxon>core chlorophytes</taxon>
        <taxon>Chlorophyceae</taxon>
        <taxon>CS clade</taxon>
        <taxon>Chlamydomonadales</taxon>
        <taxon>Astrephomenaceae</taxon>
        <taxon>Astrephomene</taxon>
    </lineage>
</organism>
<name>A0AAD3HJ97_9CHLO</name>
<comment type="caution">
    <text evidence="2">The sequence shown here is derived from an EMBL/GenBank/DDBJ whole genome shotgun (WGS) entry which is preliminary data.</text>
</comment>
<protein>
    <submittedName>
        <fullName evidence="2">Uncharacterized protein</fullName>
    </submittedName>
</protein>
<sequence length="205" mass="21094">MSPFASLPAANTRVAVFAILGLLVLAISPAYAGPRDCVGRLLRGGCLFGQAKASDDNAFVATKQLAGTTTPKIDSPTTTSFEVDYNRALLSASQATDSSQETETSFASTVDDAAPTAELTTPSASGNETTAAVRRELATCTIPACKKVLSTDCYTACILCGISTSKLSSFATYPANTGGCVRCTTQPSGWCNPKPASAFSYTCAA</sequence>
<dbReference type="EMBL" id="BMAR01000004">
    <property type="protein sequence ID" value="GFR42862.1"/>
    <property type="molecule type" value="Genomic_DNA"/>
</dbReference>
<accession>A0AAD3HJ97</accession>
<keyword evidence="3" id="KW-1185">Reference proteome</keyword>
<proteinExistence type="predicted"/>
<keyword evidence="1" id="KW-0732">Signal</keyword>
<evidence type="ECO:0000313" key="3">
    <source>
        <dbReference type="Proteomes" id="UP001054857"/>
    </source>
</evidence>
<evidence type="ECO:0000256" key="1">
    <source>
        <dbReference type="SAM" id="SignalP"/>
    </source>
</evidence>
<dbReference type="Proteomes" id="UP001054857">
    <property type="component" value="Unassembled WGS sequence"/>
</dbReference>